<dbReference type="OrthoDB" id="2843772at2759"/>
<dbReference type="AlphaFoldDB" id="A0A074RIY3"/>
<dbReference type="Proteomes" id="UP000027456">
    <property type="component" value="Unassembled WGS sequence"/>
</dbReference>
<dbReference type="EMBL" id="AZST01001944">
    <property type="protein sequence ID" value="KEP45330.1"/>
    <property type="molecule type" value="Genomic_DNA"/>
</dbReference>
<gene>
    <name evidence="2" type="ORF">V565_287250</name>
</gene>
<evidence type="ECO:0000313" key="2">
    <source>
        <dbReference type="EMBL" id="KEP45330.1"/>
    </source>
</evidence>
<protein>
    <submittedName>
        <fullName evidence="2">Uncharacterized protein</fullName>
    </submittedName>
</protein>
<evidence type="ECO:0000313" key="3">
    <source>
        <dbReference type="Proteomes" id="UP000027456"/>
    </source>
</evidence>
<keyword evidence="3" id="KW-1185">Reference proteome</keyword>
<feature type="region of interest" description="Disordered" evidence="1">
    <location>
        <begin position="171"/>
        <end position="196"/>
    </location>
</feature>
<feature type="compositionally biased region" description="Polar residues" evidence="1">
    <location>
        <begin position="176"/>
        <end position="196"/>
    </location>
</feature>
<dbReference type="HOGENOM" id="CLU_790226_0_0_1"/>
<proteinExistence type="predicted"/>
<organism evidence="2 3">
    <name type="scientific">Rhizoctonia solani 123E</name>
    <dbReference type="NCBI Taxonomy" id="1423351"/>
    <lineage>
        <taxon>Eukaryota</taxon>
        <taxon>Fungi</taxon>
        <taxon>Dikarya</taxon>
        <taxon>Basidiomycota</taxon>
        <taxon>Agaricomycotina</taxon>
        <taxon>Agaricomycetes</taxon>
        <taxon>Cantharellales</taxon>
        <taxon>Ceratobasidiaceae</taxon>
        <taxon>Rhizoctonia</taxon>
    </lineage>
</organism>
<sequence>MSTPIGNTLQSIQTDPYYLGSADVVSRVQWTAAPDGQTELLVADPGNTGSATSELSPVILTMVGQIRSDRNYLSIDGLFNPDHPMPWQAAHTATENLISSTASCLFGPAPASLPEANAEWPRYVERIEDIMRNVLPMVNKTGFFSREDDRVVLKFVHKPFEARDANTVLPKPTMAKDSSTEASTAKNKLTVGSTSDGTNDVKYDSAHLAALEALDGDREPEFRTINVPAHPRNREAILELAHTHVFNPLCAFMHEDRDSPILPAQYGTKLPGAVVRISFTLSHRLMRRPANVSHFTATINEIEVLQRPTVISMTPGKALQQKMFLKRRRNDEPDTGRELRKRSRN</sequence>
<comment type="caution">
    <text evidence="2">The sequence shown here is derived from an EMBL/GenBank/DDBJ whole genome shotgun (WGS) entry which is preliminary data.</text>
</comment>
<evidence type="ECO:0000256" key="1">
    <source>
        <dbReference type="SAM" id="MobiDB-lite"/>
    </source>
</evidence>
<accession>A0A074RIY3</accession>
<reference evidence="2 3" key="1">
    <citation type="submission" date="2013-12" db="EMBL/GenBank/DDBJ databases">
        <authorList>
            <person name="Cubeta M."/>
            <person name="Pakala S."/>
            <person name="Fedorova N."/>
            <person name="Thomas E."/>
            <person name="Dean R."/>
            <person name="Jabaji S."/>
            <person name="Neate S."/>
            <person name="Toda T."/>
            <person name="Tavantzis S."/>
            <person name="Vilgalys R."/>
            <person name="Bharathan N."/>
            <person name="Pakala S."/>
            <person name="Losada L.S."/>
            <person name="Zafar N."/>
            <person name="Nierman W."/>
        </authorList>
    </citation>
    <scope>NUCLEOTIDE SEQUENCE [LARGE SCALE GENOMIC DNA]</scope>
    <source>
        <strain evidence="2 3">123E</strain>
    </source>
</reference>
<name>A0A074RIY3_9AGAM</name>